<evidence type="ECO:0000256" key="8">
    <source>
        <dbReference type="SAM" id="MobiDB-lite"/>
    </source>
</evidence>
<name>A0ABP1G084_9CHLO</name>
<dbReference type="InterPro" id="IPR038765">
    <property type="entry name" value="Papain-like_cys_pep_sf"/>
</dbReference>
<feature type="region of interest" description="Disordered" evidence="8">
    <location>
        <begin position="1"/>
        <end position="39"/>
    </location>
</feature>
<dbReference type="Gene3D" id="2.60.210.10">
    <property type="entry name" value="Apoptosis, Tumor Necrosis Factor Receptor Associated Protein 2, Chain A"/>
    <property type="match status" value="1"/>
</dbReference>
<dbReference type="Gene3D" id="3.10.20.90">
    <property type="entry name" value="Phosphatidylinositol 3-kinase Catalytic Subunit, Chain A, domain 1"/>
    <property type="match status" value="2"/>
</dbReference>
<dbReference type="CDD" id="cd02659">
    <property type="entry name" value="peptidase_C19C"/>
    <property type="match status" value="1"/>
</dbReference>
<dbReference type="InterPro" id="IPR050164">
    <property type="entry name" value="Peptidase_C19"/>
</dbReference>
<evidence type="ECO:0000256" key="2">
    <source>
        <dbReference type="ARBA" id="ARBA00009085"/>
    </source>
</evidence>
<dbReference type="CDD" id="cd00121">
    <property type="entry name" value="MATH"/>
    <property type="match status" value="1"/>
</dbReference>
<dbReference type="Gene3D" id="3.90.70.10">
    <property type="entry name" value="Cysteine proteinases"/>
    <property type="match status" value="1"/>
</dbReference>
<dbReference type="PANTHER" id="PTHR24006:SF644">
    <property type="entry name" value="UBIQUITIN CARBOXYL-TERMINAL HYDROLASE 7"/>
    <property type="match status" value="1"/>
</dbReference>
<dbReference type="PANTHER" id="PTHR24006">
    <property type="entry name" value="UBIQUITIN CARBOXYL-TERMINAL HYDROLASE"/>
    <property type="match status" value="1"/>
</dbReference>
<reference evidence="11 12" key="1">
    <citation type="submission" date="2024-06" db="EMBL/GenBank/DDBJ databases">
        <authorList>
            <person name="Kraege A."/>
            <person name="Thomma B."/>
        </authorList>
    </citation>
    <scope>NUCLEOTIDE SEQUENCE [LARGE SCALE GENOMIC DNA]</scope>
</reference>
<dbReference type="Proteomes" id="UP001497392">
    <property type="component" value="Unassembled WGS sequence"/>
</dbReference>
<feature type="domain" description="USP" evidence="10">
    <location>
        <begin position="204"/>
        <end position="524"/>
    </location>
</feature>
<sequence length="1134" mass="131189">MAQADINMMDDSMDEESQEPVIEEVQNDESEPMEGDGPIKAIEPAEAKQEPDLMANEAEFTWRIPNFSRAVAAKLHSNEFFCGGTPWNILIFPKGNREVTNSTISLYLNVADNDSAPPGWSRTAKFTLSVVDQRDPDKSASKEANHTFSSGSVDWGFTTFLALRDVYSTQKGFLVDDVLEIRAKVTMDKTENALYDSKKETGFVGLKNQGATCYMNSLLQFLYNINFFRQAVYHMPTQEEDDMAKSIPLALQSLFYKLQFGDASVSTTYLTKSFGWDTYDAFMQHDVQELNRVLQEKLEDKMKGTKVEGTIGRLFEGHMHMFIECINVDYKSTRRESFMDLSLDVKGCKDIYSSFDKFCEVEVMDGQNQYQTDEHGMQDARKGVLFDSFPPVLQVQLKRFEYDFQRDVMVKINDRYEFPDELDLDLEDGKWLSENADRSVRNLYKLHSVLVHSGGVHGGHYYAYIQPDQKRWLKFDDERVSEEDAKKALNEQYGGEDAATPGTGLNHFKFTKYSNAYMLVYVRKSDWDQIMCPVTEKDIQEHVRLRLEAERKEKELRKKEKQEAHLFTVVKLVRDSDIQEQIGNGRWFDLAATEKVRQERVRKGTTFGEFKQQMAKELGIDPEKQRFWTFAKRQNNTMRPSRPIGEEEDSQNIEMIRDSPGAALGGRNVVHQPLLLYHEYLQDKDRHRDFPGVSNMNILLFIKFYDPKTECLKFVSHIIAPKNITFESLLPLLRRRAELPDDAELDVYEEIKYEPTVMCQRQRMQDTLNNAQLEHGDILCIQETVQPEEAKQYRYPTVESFLHWVRARISVSFRRLDQPKGPGISMELSKDSTYDEVCEALTERLREEGQAEALHLEDPQQLRFTGQQSWTATIPKTAPFKWRQWDALHQAMQHYGQSLEVLFYEVLDMPLREYEQLKHMKVPYHGSSTALVSTHDVRLPKESTVGDLLDALMQQLPAEKRPKQLRLLEIFNGKIYQIFPRSHKLSEINDDYWDVRAEPVPEEELSPSATSRTIHVYHISPPGATQANPFGQPFLFQIEDDETLDQVKPRIQAKLGIPDEQFAKWRFAFVTNLRMPEYLEGEDVLASKFLRQATQGNNQDVSYLGLEHADTGPKQAHRKASTYTAYERPVKIWG</sequence>
<evidence type="ECO:0000259" key="9">
    <source>
        <dbReference type="PROSITE" id="PS50144"/>
    </source>
</evidence>
<feature type="compositionally biased region" description="Acidic residues" evidence="8">
    <location>
        <begin position="11"/>
        <end position="34"/>
    </location>
</feature>
<dbReference type="Pfam" id="PF00443">
    <property type="entry name" value="UCH"/>
    <property type="match status" value="1"/>
</dbReference>
<proteinExistence type="inferred from homology"/>
<evidence type="ECO:0000256" key="5">
    <source>
        <dbReference type="ARBA" id="ARBA00022786"/>
    </source>
</evidence>
<dbReference type="InterPro" id="IPR001394">
    <property type="entry name" value="Peptidase_C19_UCH"/>
</dbReference>
<evidence type="ECO:0000313" key="11">
    <source>
        <dbReference type="EMBL" id="CAL5225549.1"/>
    </source>
</evidence>
<evidence type="ECO:0000256" key="7">
    <source>
        <dbReference type="ARBA" id="ARBA00022807"/>
    </source>
</evidence>
<dbReference type="Pfam" id="PF12436">
    <property type="entry name" value="USP7_ICP0_bdg"/>
    <property type="match status" value="1"/>
</dbReference>
<dbReference type="InterPro" id="IPR002083">
    <property type="entry name" value="MATH/TRAF_dom"/>
</dbReference>
<evidence type="ECO:0000256" key="6">
    <source>
        <dbReference type="ARBA" id="ARBA00022801"/>
    </source>
</evidence>
<evidence type="ECO:0000259" key="10">
    <source>
        <dbReference type="PROSITE" id="PS50235"/>
    </source>
</evidence>
<gene>
    <name evidence="11" type="primary">g8382</name>
    <name evidence="11" type="ORF">VP750_LOCUS7208</name>
</gene>
<dbReference type="EMBL" id="CAXHTA020000012">
    <property type="protein sequence ID" value="CAL5225549.1"/>
    <property type="molecule type" value="Genomic_DNA"/>
</dbReference>
<keyword evidence="5" id="KW-0833">Ubl conjugation pathway</keyword>
<dbReference type="SMART" id="SM00061">
    <property type="entry name" value="MATH"/>
    <property type="match status" value="1"/>
</dbReference>
<keyword evidence="12" id="KW-1185">Reference proteome</keyword>
<dbReference type="SUPFAM" id="SSF49599">
    <property type="entry name" value="TRAF domain-like"/>
    <property type="match status" value="1"/>
</dbReference>
<evidence type="ECO:0000256" key="4">
    <source>
        <dbReference type="ARBA" id="ARBA00022670"/>
    </source>
</evidence>
<dbReference type="Pfam" id="PF14533">
    <property type="entry name" value="USP7_C2"/>
    <property type="match status" value="1"/>
</dbReference>
<comment type="similarity">
    <text evidence="2">Belongs to the peptidase C19 family.</text>
</comment>
<evidence type="ECO:0000256" key="1">
    <source>
        <dbReference type="ARBA" id="ARBA00000707"/>
    </source>
</evidence>
<evidence type="ECO:0000256" key="3">
    <source>
        <dbReference type="ARBA" id="ARBA00012759"/>
    </source>
</evidence>
<comment type="catalytic activity">
    <reaction evidence="1">
        <text>Thiol-dependent hydrolysis of ester, thioester, amide, peptide and isopeptide bonds formed by the C-terminal Gly of ubiquitin (a 76-residue protein attached to proteins as an intracellular targeting signal).</text>
        <dbReference type="EC" id="3.4.19.12"/>
    </reaction>
</comment>
<dbReference type="PROSITE" id="PS50144">
    <property type="entry name" value="MATH"/>
    <property type="match status" value="1"/>
</dbReference>
<dbReference type="InterPro" id="IPR028889">
    <property type="entry name" value="USP"/>
</dbReference>
<dbReference type="EC" id="3.4.19.12" evidence="3"/>
<dbReference type="InterPro" id="IPR024729">
    <property type="entry name" value="USP7_ICP0-binding_dom"/>
</dbReference>
<evidence type="ECO:0000313" key="12">
    <source>
        <dbReference type="Proteomes" id="UP001497392"/>
    </source>
</evidence>
<keyword evidence="6" id="KW-0378">Hydrolase</keyword>
<organism evidence="11 12">
    <name type="scientific">Coccomyxa viridis</name>
    <dbReference type="NCBI Taxonomy" id="1274662"/>
    <lineage>
        <taxon>Eukaryota</taxon>
        <taxon>Viridiplantae</taxon>
        <taxon>Chlorophyta</taxon>
        <taxon>core chlorophytes</taxon>
        <taxon>Trebouxiophyceae</taxon>
        <taxon>Trebouxiophyceae incertae sedis</taxon>
        <taxon>Coccomyxaceae</taxon>
        <taxon>Coccomyxa</taxon>
    </lineage>
</organism>
<dbReference type="PROSITE" id="PS00973">
    <property type="entry name" value="USP_2"/>
    <property type="match status" value="1"/>
</dbReference>
<dbReference type="PROSITE" id="PS00972">
    <property type="entry name" value="USP_1"/>
    <property type="match status" value="1"/>
</dbReference>
<feature type="domain" description="MATH" evidence="9">
    <location>
        <begin position="57"/>
        <end position="185"/>
    </location>
</feature>
<accession>A0ABP1G084</accession>
<keyword evidence="4" id="KW-0645">Protease</keyword>
<dbReference type="InterPro" id="IPR008974">
    <property type="entry name" value="TRAF-like"/>
</dbReference>
<dbReference type="PROSITE" id="PS50235">
    <property type="entry name" value="USP_3"/>
    <property type="match status" value="1"/>
</dbReference>
<comment type="caution">
    <text evidence="11">The sequence shown here is derived from an EMBL/GenBank/DDBJ whole genome shotgun (WGS) entry which is preliminary data.</text>
</comment>
<dbReference type="Pfam" id="PF22486">
    <property type="entry name" value="MATH_2"/>
    <property type="match status" value="1"/>
</dbReference>
<dbReference type="SUPFAM" id="SSF54001">
    <property type="entry name" value="Cysteine proteinases"/>
    <property type="match status" value="1"/>
</dbReference>
<dbReference type="InterPro" id="IPR029346">
    <property type="entry name" value="USP_C"/>
</dbReference>
<keyword evidence="7" id="KW-0788">Thiol protease</keyword>
<protein>
    <recommendedName>
        <fullName evidence="3">ubiquitinyl hydrolase 1</fullName>
        <ecNumber evidence="3">3.4.19.12</ecNumber>
    </recommendedName>
</protein>
<dbReference type="InterPro" id="IPR018200">
    <property type="entry name" value="USP_CS"/>
</dbReference>